<reference evidence="2 3" key="1">
    <citation type="submission" date="2020-05" db="EMBL/GenBank/DDBJ databases">
        <title>WGS assembly of Panicum virgatum.</title>
        <authorList>
            <person name="Lovell J.T."/>
            <person name="Jenkins J."/>
            <person name="Shu S."/>
            <person name="Juenger T.E."/>
            <person name="Schmutz J."/>
        </authorList>
    </citation>
    <scope>NUCLEOTIDE SEQUENCE [LARGE SCALE GENOMIC DNA]</scope>
    <source>
        <strain evidence="3">cv. AP13</strain>
    </source>
</reference>
<dbReference type="InterPro" id="IPR036047">
    <property type="entry name" value="F-box-like_dom_sf"/>
</dbReference>
<dbReference type="InterPro" id="IPR001810">
    <property type="entry name" value="F-box_dom"/>
</dbReference>
<dbReference type="AlphaFoldDB" id="A0A8T0W392"/>
<dbReference type="SMART" id="SM00256">
    <property type="entry name" value="FBOX"/>
    <property type="match status" value="1"/>
</dbReference>
<keyword evidence="3" id="KW-1185">Reference proteome</keyword>
<dbReference type="Gene3D" id="1.20.1280.50">
    <property type="match status" value="1"/>
</dbReference>
<name>A0A8T0W392_PANVG</name>
<accession>A0A8T0W392</accession>
<dbReference type="CDD" id="cd22160">
    <property type="entry name" value="F-box_AtFBL13-like"/>
    <property type="match status" value="1"/>
</dbReference>
<dbReference type="InterPro" id="IPR053781">
    <property type="entry name" value="F-box_AtFBL13-like"/>
</dbReference>
<proteinExistence type="predicted"/>
<dbReference type="OrthoDB" id="644676at2759"/>
<evidence type="ECO:0000313" key="2">
    <source>
        <dbReference type="EMBL" id="KAG2641057.1"/>
    </source>
</evidence>
<gene>
    <name evidence="2" type="ORF">PVAP13_2KG144900</name>
</gene>
<comment type="caution">
    <text evidence="2">The sequence shown here is derived from an EMBL/GenBank/DDBJ whole genome shotgun (WGS) entry which is preliminary data.</text>
</comment>
<dbReference type="Gene3D" id="3.80.10.10">
    <property type="entry name" value="Ribonuclease Inhibitor"/>
    <property type="match status" value="1"/>
</dbReference>
<dbReference type="PROSITE" id="PS50181">
    <property type="entry name" value="FBOX"/>
    <property type="match status" value="1"/>
</dbReference>
<evidence type="ECO:0000313" key="3">
    <source>
        <dbReference type="Proteomes" id="UP000823388"/>
    </source>
</evidence>
<dbReference type="Pfam" id="PF00646">
    <property type="entry name" value="F-box"/>
    <property type="match status" value="1"/>
</dbReference>
<dbReference type="InterPro" id="IPR032675">
    <property type="entry name" value="LRR_dom_sf"/>
</dbReference>
<dbReference type="SUPFAM" id="SSF81383">
    <property type="entry name" value="F-box domain"/>
    <property type="match status" value="1"/>
</dbReference>
<dbReference type="EMBL" id="CM029039">
    <property type="protein sequence ID" value="KAG2641057.1"/>
    <property type="molecule type" value="Genomic_DNA"/>
</dbReference>
<sequence length="423" mass="48386">MVQPEPMAKRSMACSQGVGGAVDRLSALPIELIHTVLSFLPAPEVVRTCLLSQQWRSLWRSAPCIDLDDEDFGISMMTIHDGTLEEKWAKFEDFATNLLLFHDNTSSLGEFRLSSSIYNQHHIDRWIRRGIEYCPSVLKIQIQVYPRFKLPPIVGSNFCHLKTLYLQNVDLGSHFAGLFCSACPVLEDLELDNCEFSGNPSQGITSSSLKNLVLEFCEYNTDYPLVITVPSLANLRLMFGCYEYGISLCKMDSLIKAEIYVAEYETTLPQHSQRELLCSLYNVTCLKLVGFEVEEILNEESDKFPKFHNMRTLNLHSCFHDDYELYKKLEVLGSFLCSAPCLEKLILKYCMFSPSSDSEWEIGKKNITLRCQDGKTFQCPKLKLIEVIYNHDNNHQLIELLWSLGRSLPDARIELKKIELFLG</sequence>
<protein>
    <recommendedName>
        <fullName evidence="1">F-box domain-containing protein</fullName>
    </recommendedName>
</protein>
<dbReference type="Proteomes" id="UP000823388">
    <property type="component" value="Chromosome 2K"/>
</dbReference>
<dbReference type="PANTHER" id="PTHR34223">
    <property type="entry name" value="OS11G0201299 PROTEIN"/>
    <property type="match status" value="1"/>
</dbReference>
<dbReference type="InterPro" id="IPR053197">
    <property type="entry name" value="F-box_SCFL_complex_component"/>
</dbReference>
<organism evidence="2 3">
    <name type="scientific">Panicum virgatum</name>
    <name type="common">Blackwell switchgrass</name>
    <dbReference type="NCBI Taxonomy" id="38727"/>
    <lineage>
        <taxon>Eukaryota</taxon>
        <taxon>Viridiplantae</taxon>
        <taxon>Streptophyta</taxon>
        <taxon>Embryophyta</taxon>
        <taxon>Tracheophyta</taxon>
        <taxon>Spermatophyta</taxon>
        <taxon>Magnoliopsida</taxon>
        <taxon>Liliopsida</taxon>
        <taxon>Poales</taxon>
        <taxon>Poaceae</taxon>
        <taxon>PACMAD clade</taxon>
        <taxon>Panicoideae</taxon>
        <taxon>Panicodae</taxon>
        <taxon>Paniceae</taxon>
        <taxon>Panicinae</taxon>
        <taxon>Panicum</taxon>
        <taxon>Panicum sect. Hiantes</taxon>
    </lineage>
</organism>
<evidence type="ECO:0000259" key="1">
    <source>
        <dbReference type="PROSITE" id="PS50181"/>
    </source>
</evidence>
<feature type="domain" description="F-box" evidence="1">
    <location>
        <begin position="22"/>
        <end position="58"/>
    </location>
</feature>
<dbReference type="SUPFAM" id="SSF52058">
    <property type="entry name" value="L domain-like"/>
    <property type="match status" value="1"/>
</dbReference>
<dbReference type="PANTHER" id="PTHR34223:SF70">
    <property type="entry name" value="F-BOX DOMAIN-CONTAINING PROTEIN"/>
    <property type="match status" value="1"/>
</dbReference>